<dbReference type="EMBL" id="JAOCKX010000028">
    <property type="protein sequence ID" value="MDH2133060.1"/>
    <property type="molecule type" value="Genomic_DNA"/>
</dbReference>
<dbReference type="InterPro" id="IPR029055">
    <property type="entry name" value="Ntn_hydrolases_N"/>
</dbReference>
<dbReference type="Pfam" id="PF00733">
    <property type="entry name" value="Asn_synthase"/>
    <property type="match status" value="1"/>
</dbReference>
<dbReference type="RefSeq" id="WP_048936486.1">
    <property type="nucleotide sequence ID" value="NZ_CP020925.1"/>
</dbReference>
<dbReference type="AlphaFoldDB" id="A0A0J9FWG2"/>
<dbReference type="EMBL" id="CP020925">
    <property type="protein sequence ID" value="ATP19574.1"/>
    <property type="molecule type" value="Genomic_DNA"/>
</dbReference>
<reference evidence="5 7" key="1">
    <citation type="submission" date="2017-04" db="EMBL/GenBank/DDBJ databases">
        <title>Characterization, genome and methylation analysis of a phthalic acid esters degrading strain Sphingobium yanoikuyae SHJ.</title>
        <authorList>
            <person name="Feng L."/>
        </authorList>
    </citation>
    <scope>NUCLEOTIDE SEQUENCE [LARGE SCALE GENOMIC DNA]</scope>
    <source>
        <strain evidence="5 7">SHJ</strain>
    </source>
</reference>
<dbReference type="EC" id="6.3.5.4" evidence="2"/>
<dbReference type="PANTHER" id="PTHR43284:SF1">
    <property type="entry name" value="ASPARAGINE SYNTHETASE"/>
    <property type="match status" value="1"/>
</dbReference>
<dbReference type="InterPro" id="IPR014729">
    <property type="entry name" value="Rossmann-like_a/b/a_fold"/>
</dbReference>
<evidence type="ECO:0000259" key="4">
    <source>
        <dbReference type="PROSITE" id="PS51278"/>
    </source>
</evidence>
<dbReference type="InterPro" id="IPR051786">
    <property type="entry name" value="ASN_synthetase/amidase"/>
</dbReference>
<dbReference type="PANTHER" id="PTHR43284">
    <property type="entry name" value="ASPARAGINE SYNTHETASE (GLUTAMINE-HYDROLYZING)"/>
    <property type="match status" value="1"/>
</dbReference>
<evidence type="ECO:0000256" key="3">
    <source>
        <dbReference type="ARBA" id="ARBA00048741"/>
    </source>
</evidence>
<dbReference type="Proteomes" id="UP001162318">
    <property type="component" value="Unassembled WGS sequence"/>
</dbReference>
<gene>
    <name evidence="5" type="ORF">BV87_14985</name>
    <name evidence="6" type="ORF">N5J77_18175</name>
</gene>
<accession>A0A0J9FWG2</accession>
<evidence type="ECO:0000313" key="5">
    <source>
        <dbReference type="EMBL" id="ATP19574.1"/>
    </source>
</evidence>
<dbReference type="Gene3D" id="3.40.50.620">
    <property type="entry name" value="HUPs"/>
    <property type="match status" value="2"/>
</dbReference>
<dbReference type="GO" id="GO:0004066">
    <property type="term" value="F:asparagine synthase (glutamine-hydrolyzing) activity"/>
    <property type="evidence" value="ECO:0007669"/>
    <property type="project" value="UniProtKB-EC"/>
</dbReference>
<evidence type="ECO:0000313" key="7">
    <source>
        <dbReference type="Proteomes" id="UP000037029"/>
    </source>
</evidence>
<reference evidence="6" key="2">
    <citation type="submission" date="2022-09" db="EMBL/GenBank/DDBJ databases">
        <title>Intensive care unit water sources are persistently colonized with multi-drug resistant bacteria and are the site of extensive horizontal gene transfer of antibiotic resistance genes.</title>
        <authorList>
            <person name="Diorio-Toth L."/>
        </authorList>
    </citation>
    <scope>NUCLEOTIDE SEQUENCE</scope>
    <source>
        <strain evidence="6">GD03659</strain>
    </source>
</reference>
<dbReference type="PROSITE" id="PS51278">
    <property type="entry name" value="GATASE_TYPE_2"/>
    <property type="match status" value="1"/>
</dbReference>
<dbReference type="GO" id="GO:0006529">
    <property type="term" value="P:asparagine biosynthetic process"/>
    <property type="evidence" value="ECO:0007669"/>
    <property type="project" value="InterPro"/>
</dbReference>
<sequence>MNAFAGLFHRDGRPARHWPGEGIAALVSRGVRCAIDSGPTILAGAGMEALDHEKRRPGLIVAADVRLDNRAEIEARLGLPPRPALPEASLIAALYERYGADCASMLLGDFAFVLWDEATQTLFGARDHFGVRPFYYHASPRLFMAATTIGALLGSEISSAIDEVGAADFVAGIVGDAQTTLYREIRRLPPGHVIQVTRDELTISRYWHLAASQPPKDEETAEQFRHLFEQAVSCRISEQAGVLLSGGLDSSSIAMMASRLRAEAAEPPVPSLSMTFDTSPNWTDGPHIEAILQAGRFTPHFLPTEHQDPLQELDMILTEQDGPCLAYNLGSSRRLYHRARQLGLPRLLDGHGGDEVVSHGFGRLNELAMERRWATLLREAHGLAHILRCSTWQAASPHFDHIATIRRFRQNWRRIVHHAHPPRTSPNFTTALVAPDLVRRTDIGLRRAATMPSRSAYQTEQQRHLSTLTSPQQPYAFEVLDRSAAAAGVRLCFPFYDRRLVEFCVSLPAHAKLDNGYPRASLRNAMAGLLPEQVRLRRDKFNFAGQLGTGMARHRASLLTMLDAQADMLAPFVDIDVARTAITQFDQSMANDAAPLFAAYRIASLGRWLARRSRPAAPRAKFHIVHAGG</sequence>
<evidence type="ECO:0000256" key="2">
    <source>
        <dbReference type="ARBA" id="ARBA00012737"/>
    </source>
</evidence>
<dbReference type="InterPro" id="IPR017932">
    <property type="entry name" value="GATase_2_dom"/>
</dbReference>
<comment type="catalytic activity">
    <reaction evidence="3">
        <text>L-aspartate + L-glutamine + ATP + H2O = L-asparagine + L-glutamate + AMP + diphosphate + H(+)</text>
        <dbReference type="Rhea" id="RHEA:12228"/>
        <dbReference type="ChEBI" id="CHEBI:15377"/>
        <dbReference type="ChEBI" id="CHEBI:15378"/>
        <dbReference type="ChEBI" id="CHEBI:29985"/>
        <dbReference type="ChEBI" id="CHEBI:29991"/>
        <dbReference type="ChEBI" id="CHEBI:30616"/>
        <dbReference type="ChEBI" id="CHEBI:33019"/>
        <dbReference type="ChEBI" id="CHEBI:58048"/>
        <dbReference type="ChEBI" id="CHEBI:58359"/>
        <dbReference type="ChEBI" id="CHEBI:456215"/>
        <dbReference type="EC" id="6.3.5.4"/>
    </reaction>
</comment>
<dbReference type="Pfam" id="PF13537">
    <property type="entry name" value="GATase_7"/>
    <property type="match status" value="1"/>
</dbReference>
<name>A0A0J9FWG2_SPHYA</name>
<dbReference type="Proteomes" id="UP000037029">
    <property type="component" value="Chromosome"/>
</dbReference>
<organism evidence="5 7">
    <name type="scientific">Sphingobium yanoikuyae</name>
    <name type="common">Sphingomonas yanoikuyae</name>
    <dbReference type="NCBI Taxonomy" id="13690"/>
    <lineage>
        <taxon>Bacteria</taxon>
        <taxon>Pseudomonadati</taxon>
        <taxon>Pseudomonadota</taxon>
        <taxon>Alphaproteobacteria</taxon>
        <taxon>Sphingomonadales</taxon>
        <taxon>Sphingomonadaceae</taxon>
        <taxon>Sphingobium</taxon>
    </lineage>
</organism>
<dbReference type="SUPFAM" id="SSF52402">
    <property type="entry name" value="Adenine nucleotide alpha hydrolases-like"/>
    <property type="match status" value="1"/>
</dbReference>
<evidence type="ECO:0000313" key="6">
    <source>
        <dbReference type="EMBL" id="MDH2133060.1"/>
    </source>
</evidence>
<comment type="pathway">
    <text evidence="1">Amino-acid biosynthesis; L-asparagine biosynthesis; L-asparagine from L-aspartate (L-Gln route): step 1/1.</text>
</comment>
<feature type="domain" description="Glutamine amidotransferase type-2" evidence="4">
    <location>
        <begin position="1"/>
        <end position="199"/>
    </location>
</feature>
<dbReference type="SUPFAM" id="SSF56235">
    <property type="entry name" value="N-terminal nucleophile aminohydrolases (Ntn hydrolases)"/>
    <property type="match status" value="1"/>
</dbReference>
<proteinExistence type="predicted"/>
<protein>
    <recommendedName>
        <fullName evidence="2">asparagine synthase (glutamine-hydrolyzing)</fullName>
        <ecNumber evidence="2">6.3.5.4</ecNumber>
    </recommendedName>
</protein>
<evidence type="ECO:0000256" key="1">
    <source>
        <dbReference type="ARBA" id="ARBA00005187"/>
    </source>
</evidence>
<dbReference type="InterPro" id="IPR001962">
    <property type="entry name" value="Asn_synthase"/>
</dbReference>
<dbReference type="Gene3D" id="3.60.20.10">
    <property type="entry name" value="Glutamine Phosphoribosylpyrophosphate, subunit 1, domain 1"/>
    <property type="match status" value="1"/>
</dbReference>